<organism evidence="1 2">
    <name type="scientific">Sutcliffiella cohnii</name>
    <dbReference type="NCBI Taxonomy" id="33932"/>
    <lineage>
        <taxon>Bacteria</taxon>
        <taxon>Bacillati</taxon>
        <taxon>Bacillota</taxon>
        <taxon>Bacilli</taxon>
        <taxon>Bacillales</taxon>
        <taxon>Bacillaceae</taxon>
        <taxon>Sutcliffiella</taxon>
    </lineage>
</organism>
<dbReference type="RefSeq" id="WP_066416947.1">
    <property type="nucleotide sequence ID" value="NZ_CP018866.1"/>
</dbReference>
<gene>
    <name evidence="1" type="ORF">BC6307_07550</name>
</gene>
<reference evidence="1 2" key="1">
    <citation type="submission" date="2016-12" db="EMBL/GenBank/DDBJ databases">
        <title>The whole genome sequencing and assembly of Bacillus cohnii DSM 6307T strain.</title>
        <authorList>
            <person name="Lee Y.-J."/>
            <person name="Yi H."/>
            <person name="Bahn Y.-S."/>
            <person name="Kim J.F."/>
            <person name="Lee D.-W."/>
        </authorList>
    </citation>
    <scope>NUCLEOTIDE SEQUENCE [LARGE SCALE GENOMIC DNA]</scope>
    <source>
        <strain evidence="1 2">DSM 6307</strain>
    </source>
</reference>
<dbReference type="KEGG" id="bcoh:BC6307_07550"/>
<sequence>MQEKGIYIRMPSMNYPSDVDFINKESILTGWFGRKRPLLAMEVTHLALMPIKIIWEKSYVLDFHK</sequence>
<dbReference type="AlphaFoldDB" id="A0A223KP71"/>
<accession>A0A223KP71</accession>
<evidence type="ECO:0000313" key="1">
    <source>
        <dbReference type="EMBL" id="AST91144.1"/>
    </source>
</evidence>
<dbReference type="Proteomes" id="UP000215224">
    <property type="component" value="Chromosome"/>
</dbReference>
<keyword evidence="2" id="KW-1185">Reference proteome</keyword>
<evidence type="ECO:0000313" key="2">
    <source>
        <dbReference type="Proteomes" id="UP000215224"/>
    </source>
</evidence>
<protein>
    <submittedName>
        <fullName evidence="1">Uncharacterized protein</fullName>
    </submittedName>
</protein>
<name>A0A223KP71_9BACI</name>
<dbReference type="STRING" id="1314751.GCA_001591425_02654"/>
<proteinExistence type="predicted"/>
<dbReference type="EMBL" id="CP018866">
    <property type="protein sequence ID" value="AST91144.1"/>
    <property type="molecule type" value="Genomic_DNA"/>
</dbReference>